<dbReference type="SUPFAM" id="SSF69618">
    <property type="entry name" value="HemD-like"/>
    <property type="match status" value="1"/>
</dbReference>
<keyword evidence="5 9" id="KW-0627">Porphyrin biosynthesis</keyword>
<evidence type="ECO:0000256" key="6">
    <source>
        <dbReference type="ARBA" id="ARBA00037589"/>
    </source>
</evidence>
<dbReference type="PANTHER" id="PTHR38042">
    <property type="entry name" value="UROPORPHYRINOGEN-III SYNTHASE, CHLOROPLASTIC"/>
    <property type="match status" value="1"/>
</dbReference>
<dbReference type="FunFam" id="3.40.50.10090:FF:000001">
    <property type="entry name" value="Bifunctional uroporphyrinogen-III C-methyltransferase/uroporphyrinogen-III synthase"/>
    <property type="match status" value="1"/>
</dbReference>
<gene>
    <name evidence="12" type="ORF">NCTC7915_00015</name>
</gene>
<evidence type="ECO:0000313" key="13">
    <source>
        <dbReference type="Proteomes" id="UP000254118"/>
    </source>
</evidence>
<evidence type="ECO:0000256" key="10">
    <source>
        <dbReference type="SAM" id="MobiDB-lite"/>
    </source>
</evidence>
<evidence type="ECO:0000256" key="5">
    <source>
        <dbReference type="ARBA" id="ARBA00023244"/>
    </source>
</evidence>
<name>A0AA46BL24_9MICO</name>
<comment type="catalytic activity">
    <reaction evidence="8 9">
        <text>hydroxymethylbilane = uroporphyrinogen III + H2O</text>
        <dbReference type="Rhea" id="RHEA:18965"/>
        <dbReference type="ChEBI" id="CHEBI:15377"/>
        <dbReference type="ChEBI" id="CHEBI:57308"/>
        <dbReference type="ChEBI" id="CHEBI:57845"/>
        <dbReference type="EC" id="4.2.1.75"/>
    </reaction>
</comment>
<accession>A0AA46BL24</accession>
<reference evidence="12 13" key="1">
    <citation type="submission" date="2018-06" db="EMBL/GenBank/DDBJ databases">
        <authorList>
            <consortium name="Pathogen Informatics"/>
            <person name="Doyle S."/>
        </authorList>
    </citation>
    <scope>NUCLEOTIDE SEQUENCE [LARGE SCALE GENOMIC DNA]</scope>
    <source>
        <strain evidence="12 13">NCTC7915</strain>
    </source>
</reference>
<dbReference type="RefSeq" id="WP_115028972.1">
    <property type="nucleotide sequence ID" value="NZ_UFYA01000001.1"/>
</dbReference>
<dbReference type="Gene3D" id="3.40.50.10090">
    <property type="match status" value="2"/>
</dbReference>
<dbReference type="InterPro" id="IPR003754">
    <property type="entry name" value="4pyrrol_synth_uPrphyn_synth"/>
</dbReference>
<organism evidence="12 13">
    <name type="scientific">Dermatophilus congolensis</name>
    <dbReference type="NCBI Taxonomy" id="1863"/>
    <lineage>
        <taxon>Bacteria</taxon>
        <taxon>Bacillati</taxon>
        <taxon>Actinomycetota</taxon>
        <taxon>Actinomycetes</taxon>
        <taxon>Micrococcales</taxon>
        <taxon>Dermatophilaceae</taxon>
        <taxon>Dermatophilus</taxon>
    </lineage>
</organism>
<evidence type="ECO:0000256" key="4">
    <source>
        <dbReference type="ARBA" id="ARBA00023239"/>
    </source>
</evidence>
<evidence type="ECO:0000259" key="11">
    <source>
        <dbReference type="Pfam" id="PF02602"/>
    </source>
</evidence>
<dbReference type="AlphaFoldDB" id="A0AA46BL24"/>
<evidence type="ECO:0000256" key="8">
    <source>
        <dbReference type="ARBA" id="ARBA00048617"/>
    </source>
</evidence>
<evidence type="ECO:0000256" key="1">
    <source>
        <dbReference type="ARBA" id="ARBA00004772"/>
    </source>
</evidence>
<comment type="caution">
    <text evidence="12">The sequence shown here is derived from an EMBL/GenBank/DDBJ whole genome shotgun (WGS) entry which is preliminary data.</text>
</comment>
<dbReference type="InterPro" id="IPR036108">
    <property type="entry name" value="4pyrrol_syn_uPrphyn_synt_sf"/>
</dbReference>
<protein>
    <recommendedName>
        <fullName evidence="7 9">Uroporphyrinogen-III synthase</fullName>
        <ecNumber evidence="3 9">4.2.1.75</ecNumber>
    </recommendedName>
</protein>
<dbReference type="GO" id="GO:0006780">
    <property type="term" value="P:uroporphyrinogen III biosynthetic process"/>
    <property type="evidence" value="ECO:0007669"/>
    <property type="project" value="UniProtKB-UniRule"/>
</dbReference>
<evidence type="ECO:0000256" key="2">
    <source>
        <dbReference type="ARBA" id="ARBA00008133"/>
    </source>
</evidence>
<comment type="similarity">
    <text evidence="2 9">Belongs to the uroporphyrinogen-III synthase family.</text>
</comment>
<dbReference type="CDD" id="cd06578">
    <property type="entry name" value="HemD"/>
    <property type="match status" value="1"/>
</dbReference>
<evidence type="ECO:0000256" key="3">
    <source>
        <dbReference type="ARBA" id="ARBA00013109"/>
    </source>
</evidence>
<sequence length="281" mass="29788">MTTPPALHGWRVLVPRTPEQAAATISALARHGAHGHAVPTICITPPQDPTPLHNALAALPTGRFAWTVFTSINAVTATRKTLEQLHPNQPSNTHFTHTRVACVGGVTHTALNTWGINTTLTPPHRFSAAGLLDIWPTATTTPTDILLPRADIAPPLLPEGLRKLGWNPIDVTAYRTTAAPPPPPEIHDAITNGSYHAALFTSASTVNNLIKLTGPPHPNTLIACIGPSTATAARNAGLRVDIIPPQATSEALVEALATYAQTNPPHPKNTQNHTTTQPEKP</sequence>
<dbReference type="EC" id="4.2.1.75" evidence="3 9"/>
<evidence type="ECO:0000313" key="12">
    <source>
        <dbReference type="EMBL" id="STD02857.1"/>
    </source>
</evidence>
<evidence type="ECO:0000256" key="9">
    <source>
        <dbReference type="RuleBase" id="RU366031"/>
    </source>
</evidence>
<evidence type="ECO:0000256" key="7">
    <source>
        <dbReference type="ARBA" id="ARBA00040167"/>
    </source>
</evidence>
<comment type="function">
    <text evidence="6 9">Catalyzes cyclization of the linear tetrapyrrole, hydroxymethylbilane, to the macrocyclic uroporphyrinogen III.</text>
</comment>
<proteinExistence type="inferred from homology"/>
<dbReference type="Proteomes" id="UP000254118">
    <property type="component" value="Unassembled WGS sequence"/>
</dbReference>
<comment type="pathway">
    <text evidence="1 9">Porphyrin-containing compound metabolism; protoporphyrin-IX biosynthesis; coproporphyrinogen-III from 5-aminolevulinate: step 3/4.</text>
</comment>
<keyword evidence="4 9" id="KW-0456">Lyase</keyword>
<dbReference type="Pfam" id="PF02602">
    <property type="entry name" value="HEM4"/>
    <property type="match status" value="1"/>
</dbReference>
<dbReference type="EMBL" id="UFYA01000001">
    <property type="protein sequence ID" value="STD02857.1"/>
    <property type="molecule type" value="Genomic_DNA"/>
</dbReference>
<feature type="region of interest" description="Disordered" evidence="10">
    <location>
        <begin position="260"/>
        <end position="281"/>
    </location>
</feature>
<dbReference type="PANTHER" id="PTHR38042:SF1">
    <property type="entry name" value="UROPORPHYRINOGEN-III SYNTHASE, CHLOROPLASTIC"/>
    <property type="match status" value="1"/>
</dbReference>
<feature type="domain" description="Tetrapyrrole biosynthesis uroporphyrinogen III synthase" evidence="11">
    <location>
        <begin position="25"/>
        <end position="254"/>
    </location>
</feature>
<dbReference type="InterPro" id="IPR039793">
    <property type="entry name" value="UROS/Hem4"/>
</dbReference>
<dbReference type="GO" id="GO:0004852">
    <property type="term" value="F:uroporphyrinogen-III synthase activity"/>
    <property type="evidence" value="ECO:0007669"/>
    <property type="project" value="UniProtKB-UniRule"/>
</dbReference>
<dbReference type="GO" id="GO:0006782">
    <property type="term" value="P:protoporphyrinogen IX biosynthetic process"/>
    <property type="evidence" value="ECO:0007669"/>
    <property type="project" value="UniProtKB-UniRule"/>
</dbReference>